<organism evidence="7 8">
    <name type="scientific">Candidatus Uhrbacteria bacterium RIFCSPHIGHO2_02_FULL_57_19</name>
    <dbReference type="NCBI Taxonomy" id="1802391"/>
    <lineage>
        <taxon>Bacteria</taxon>
        <taxon>Candidatus Uhriibacteriota</taxon>
    </lineage>
</organism>
<dbReference type="Proteomes" id="UP000176303">
    <property type="component" value="Unassembled WGS sequence"/>
</dbReference>
<proteinExistence type="inferred from homology"/>
<keyword evidence="4" id="KW-0274">FAD</keyword>
<evidence type="ECO:0000259" key="6">
    <source>
        <dbReference type="Pfam" id="PF07992"/>
    </source>
</evidence>
<reference evidence="7 8" key="1">
    <citation type="journal article" date="2016" name="Nat. Commun.">
        <title>Thousands of microbial genomes shed light on interconnected biogeochemical processes in an aquifer system.</title>
        <authorList>
            <person name="Anantharaman K."/>
            <person name="Brown C.T."/>
            <person name="Hug L.A."/>
            <person name="Sharon I."/>
            <person name="Castelle C.J."/>
            <person name="Probst A.J."/>
            <person name="Thomas B.C."/>
            <person name="Singh A."/>
            <person name="Wilkins M.J."/>
            <person name="Karaoz U."/>
            <person name="Brodie E.L."/>
            <person name="Williams K.H."/>
            <person name="Hubbard S.S."/>
            <person name="Banfield J.F."/>
        </authorList>
    </citation>
    <scope>NUCLEOTIDE SEQUENCE [LARGE SCALE GENOMIC DNA]</scope>
</reference>
<protein>
    <recommendedName>
        <fullName evidence="6">FAD/NAD(P)-binding domain-containing protein</fullName>
    </recommendedName>
</protein>
<dbReference type="Pfam" id="PF07992">
    <property type="entry name" value="Pyr_redox_2"/>
    <property type="match status" value="1"/>
</dbReference>
<dbReference type="STRING" id="1802391.A3D72_00315"/>
<dbReference type="GO" id="GO:0003955">
    <property type="term" value="F:NAD(P)H dehydrogenase (quinone) activity"/>
    <property type="evidence" value="ECO:0007669"/>
    <property type="project" value="TreeGrafter"/>
</dbReference>
<evidence type="ECO:0000313" key="8">
    <source>
        <dbReference type="Proteomes" id="UP000176303"/>
    </source>
</evidence>
<evidence type="ECO:0000256" key="3">
    <source>
        <dbReference type="ARBA" id="ARBA00022630"/>
    </source>
</evidence>
<comment type="caution">
    <text evidence="7">The sequence shown here is derived from an EMBL/GenBank/DDBJ whole genome shotgun (WGS) entry which is preliminary data.</text>
</comment>
<dbReference type="EMBL" id="MGDZ01000012">
    <property type="protein sequence ID" value="OGL73977.1"/>
    <property type="molecule type" value="Genomic_DNA"/>
</dbReference>
<dbReference type="InterPro" id="IPR036188">
    <property type="entry name" value="FAD/NAD-bd_sf"/>
</dbReference>
<gene>
    <name evidence="7" type="ORF">A3D72_00315</name>
</gene>
<comment type="similarity">
    <text evidence="2">Belongs to the NADH dehydrogenase family.</text>
</comment>
<dbReference type="SUPFAM" id="SSF51905">
    <property type="entry name" value="FAD/NAD(P)-binding domain"/>
    <property type="match status" value="1"/>
</dbReference>
<keyword evidence="5" id="KW-0560">Oxidoreductase</keyword>
<evidence type="ECO:0000256" key="4">
    <source>
        <dbReference type="ARBA" id="ARBA00022827"/>
    </source>
</evidence>
<sequence length="441" mass="48619">MNGGMKNIVIIGGGFGGIRVARDLGKHDKFLKSKGYEVLVIDRVRHHLYTPLLYEVASGCMIEKGMRMESELLSGVSFRLDEISKSCCGVGSLQGEIVGVDFNLKKVKLASGTEVPYEYLVIAAGAETDYFGIPGLKQNSHAMKTRADALALRQRIQDFIEAKKRGEEVQIQIMVGGGGATGVEFSAEMAGCFRRLARAGEIKNGDWSLTLVEASPRVLGMLPKRASDITLRRLERLGVKVLRDTCVKRAEEKHVVLAPRPLKAGESPETLVCEFRTEFEKIFEVDVLVWTGGVRASSLSEKAGLPVDRKGRIQTDESLRIHTRPDVFAVGDCAAPVDPQTKNTVPQLAQAALKEGELAAKNIIHHIRREPLEMFGFPSYPTVIPLGAKNSILVMKGFIVNGFLGWLVRQAADLRYFFSVLPFWSAIRVFVTGARLYTRND</sequence>
<keyword evidence="3" id="KW-0285">Flavoprotein</keyword>
<feature type="domain" description="FAD/NAD(P)-binding" evidence="6">
    <location>
        <begin position="7"/>
        <end position="356"/>
    </location>
</feature>
<accession>A0A1F7U8C8</accession>
<dbReference type="InterPro" id="IPR051169">
    <property type="entry name" value="NADH-Q_oxidoreductase"/>
</dbReference>
<dbReference type="AlphaFoldDB" id="A0A1F7U8C8"/>
<comment type="cofactor">
    <cofactor evidence="1">
        <name>FAD</name>
        <dbReference type="ChEBI" id="CHEBI:57692"/>
    </cofactor>
</comment>
<dbReference type="PRINTS" id="PR00368">
    <property type="entry name" value="FADPNR"/>
</dbReference>
<name>A0A1F7U8C8_9BACT</name>
<dbReference type="Gene3D" id="3.50.50.100">
    <property type="match status" value="1"/>
</dbReference>
<dbReference type="PRINTS" id="PR00411">
    <property type="entry name" value="PNDRDTASEI"/>
</dbReference>
<dbReference type="PANTHER" id="PTHR42913">
    <property type="entry name" value="APOPTOSIS-INDUCING FACTOR 1"/>
    <property type="match status" value="1"/>
</dbReference>
<evidence type="ECO:0000313" key="7">
    <source>
        <dbReference type="EMBL" id="OGL73977.1"/>
    </source>
</evidence>
<evidence type="ECO:0000256" key="5">
    <source>
        <dbReference type="ARBA" id="ARBA00023002"/>
    </source>
</evidence>
<dbReference type="PANTHER" id="PTHR42913:SF3">
    <property type="entry name" value="64 KDA MITOCHONDRIAL NADH DEHYDROGENASE (EUROFUNG)"/>
    <property type="match status" value="1"/>
</dbReference>
<evidence type="ECO:0000256" key="2">
    <source>
        <dbReference type="ARBA" id="ARBA00005272"/>
    </source>
</evidence>
<evidence type="ECO:0000256" key="1">
    <source>
        <dbReference type="ARBA" id="ARBA00001974"/>
    </source>
</evidence>
<dbReference type="InterPro" id="IPR023753">
    <property type="entry name" value="FAD/NAD-binding_dom"/>
</dbReference>
<dbReference type="GO" id="GO:0019646">
    <property type="term" value="P:aerobic electron transport chain"/>
    <property type="evidence" value="ECO:0007669"/>
    <property type="project" value="TreeGrafter"/>
</dbReference>